<protein>
    <submittedName>
        <fullName evidence="8">Uncharacterized protein</fullName>
    </submittedName>
</protein>
<keyword evidence="3" id="KW-0203">Cytokinin biosynthesis</keyword>
<keyword evidence="9" id="KW-1185">Reference proteome</keyword>
<dbReference type="GO" id="GO:0009736">
    <property type="term" value="P:cytokinin-activated signaling pathway"/>
    <property type="evidence" value="ECO:0007669"/>
    <property type="project" value="UniProtKB-KW"/>
</dbReference>
<evidence type="ECO:0000256" key="6">
    <source>
        <dbReference type="ARBA" id="ARBA00024199"/>
    </source>
</evidence>
<comment type="similarity">
    <text evidence="6">Belongs to the SOFL plant protein family.</text>
</comment>
<dbReference type="GO" id="GO:0009691">
    <property type="term" value="P:cytokinin biosynthetic process"/>
    <property type="evidence" value="ECO:0007669"/>
    <property type="project" value="UniProtKB-KW"/>
</dbReference>
<dbReference type="InterPro" id="IPR044670">
    <property type="entry name" value="SOFL"/>
</dbReference>
<keyword evidence="5" id="KW-0539">Nucleus</keyword>
<feature type="region of interest" description="Disordered" evidence="7">
    <location>
        <begin position="1"/>
        <end position="132"/>
    </location>
</feature>
<evidence type="ECO:0000256" key="7">
    <source>
        <dbReference type="SAM" id="MobiDB-lite"/>
    </source>
</evidence>
<sequence length="143" mass="15574">MEPFGAEGCHSSESGWTMYIGSPIDDAGHSSDNDDNNKKGTQAHPQDDDDDDDESDDSMASDASSGPSHHHGFADFRRDAEEENDENKYCLEKKAGKTQHKQMEGKKVEKNGMLIVDSKDKSPVQGCGKPQHARIKGYGCISG</sequence>
<evidence type="ECO:0000256" key="2">
    <source>
        <dbReference type="ARBA" id="ARBA00022490"/>
    </source>
</evidence>
<dbReference type="Proteomes" id="UP000289340">
    <property type="component" value="Chromosome 17"/>
</dbReference>
<accession>A0A445G3Y1</accession>
<dbReference type="EMBL" id="QZWG01000017">
    <property type="protein sequence ID" value="RZB55876.1"/>
    <property type="molecule type" value="Genomic_DNA"/>
</dbReference>
<evidence type="ECO:0000256" key="1">
    <source>
        <dbReference type="ARBA" id="ARBA00004496"/>
    </source>
</evidence>
<evidence type="ECO:0000313" key="8">
    <source>
        <dbReference type="EMBL" id="RZB55876.1"/>
    </source>
</evidence>
<keyword evidence="2" id="KW-0963">Cytoplasm</keyword>
<gene>
    <name evidence="8" type="ORF">D0Y65_045237</name>
</gene>
<evidence type="ECO:0000313" key="9">
    <source>
        <dbReference type="Proteomes" id="UP000289340"/>
    </source>
</evidence>
<comment type="caution">
    <text evidence="8">The sequence shown here is derived from an EMBL/GenBank/DDBJ whole genome shotgun (WGS) entry which is preliminary data.</text>
</comment>
<proteinExistence type="inferred from homology"/>
<dbReference type="AlphaFoldDB" id="A0A445G3Y1"/>
<dbReference type="PANTHER" id="PTHR33347:SF62">
    <property type="match status" value="1"/>
</dbReference>
<organism evidence="8 9">
    <name type="scientific">Glycine soja</name>
    <name type="common">Wild soybean</name>
    <dbReference type="NCBI Taxonomy" id="3848"/>
    <lineage>
        <taxon>Eukaryota</taxon>
        <taxon>Viridiplantae</taxon>
        <taxon>Streptophyta</taxon>
        <taxon>Embryophyta</taxon>
        <taxon>Tracheophyta</taxon>
        <taxon>Spermatophyta</taxon>
        <taxon>Magnoliopsida</taxon>
        <taxon>eudicotyledons</taxon>
        <taxon>Gunneridae</taxon>
        <taxon>Pentapetalae</taxon>
        <taxon>rosids</taxon>
        <taxon>fabids</taxon>
        <taxon>Fabales</taxon>
        <taxon>Fabaceae</taxon>
        <taxon>Papilionoideae</taxon>
        <taxon>50 kb inversion clade</taxon>
        <taxon>NPAAA clade</taxon>
        <taxon>indigoferoid/millettioid clade</taxon>
        <taxon>Phaseoleae</taxon>
        <taxon>Glycine</taxon>
        <taxon>Glycine subgen. Soja</taxon>
    </lineage>
</organism>
<feature type="compositionally biased region" description="Acidic residues" evidence="7">
    <location>
        <begin position="47"/>
        <end position="59"/>
    </location>
</feature>
<evidence type="ECO:0000256" key="5">
    <source>
        <dbReference type="ARBA" id="ARBA00023242"/>
    </source>
</evidence>
<evidence type="ECO:0000256" key="3">
    <source>
        <dbReference type="ARBA" id="ARBA00022712"/>
    </source>
</evidence>
<dbReference type="PANTHER" id="PTHR33347">
    <property type="entry name" value="OSJNBA0091C07.3 PROTEIN"/>
    <property type="match status" value="1"/>
</dbReference>
<reference evidence="8 9" key="1">
    <citation type="submission" date="2018-09" db="EMBL/GenBank/DDBJ databases">
        <title>A high-quality reference genome of wild soybean provides a powerful tool to mine soybean genomes.</title>
        <authorList>
            <person name="Xie M."/>
            <person name="Chung C.Y.L."/>
            <person name="Li M.-W."/>
            <person name="Wong F.-L."/>
            <person name="Chan T.-F."/>
            <person name="Lam H.-M."/>
        </authorList>
    </citation>
    <scope>NUCLEOTIDE SEQUENCE [LARGE SCALE GENOMIC DNA]</scope>
    <source>
        <strain evidence="9">cv. W05</strain>
        <tissue evidence="8">Hypocotyl of etiolated seedlings</tissue>
    </source>
</reference>
<evidence type="ECO:0000256" key="4">
    <source>
        <dbReference type="ARBA" id="ARBA00022864"/>
    </source>
</evidence>
<comment type="subcellular location">
    <subcellularLocation>
        <location evidence="1">Cytoplasm</location>
    </subcellularLocation>
</comment>
<feature type="compositionally biased region" description="Basic and acidic residues" evidence="7">
    <location>
        <begin position="72"/>
        <end position="110"/>
    </location>
</feature>
<name>A0A445G3Y1_GLYSO</name>
<dbReference type="GO" id="GO:0005737">
    <property type="term" value="C:cytoplasm"/>
    <property type="evidence" value="ECO:0007669"/>
    <property type="project" value="UniProtKB-SubCell"/>
</dbReference>
<feature type="compositionally biased region" description="Basic and acidic residues" evidence="7">
    <location>
        <begin position="26"/>
        <end position="38"/>
    </location>
</feature>
<keyword evidence="4" id="KW-0932">Cytokinin signaling pathway</keyword>